<proteinExistence type="predicted"/>
<accession>A0AAE1L5R8</accession>
<organism evidence="2 3">
    <name type="scientific">Petrolisthes cinctipes</name>
    <name type="common">Flat porcelain crab</name>
    <dbReference type="NCBI Taxonomy" id="88211"/>
    <lineage>
        <taxon>Eukaryota</taxon>
        <taxon>Metazoa</taxon>
        <taxon>Ecdysozoa</taxon>
        <taxon>Arthropoda</taxon>
        <taxon>Crustacea</taxon>
        <taxon>Multicrustacea</taxon>
        <taxon>Malacostraca</taxon>
        <taxon>Eumalacostraca</taxon>
        <taxon>Eucarida</taxon>
        <taxon>Decapoda</taxon>
        <taxon>Pleocyemata</taxon>
        <taxon>Anomura</taxon>
        <taxon>Galatheoidea</taxon>
        <taxon>Porcellanidae</taxon>
        <taxon>Petrolisthes</taxon>
    </lineage>
</organism>
<dbReference type="Proteomes" id="UP001286313">
    <property type="component" value="Unassembled WGS sequence"/>
</dbReference>
<evidence type="ECO:0000313" key="2">
    <source>
        <dbReference type="EMBL" id="KAK3894385.1"/>
    </source>
</evidence>
<evidence type="ECO:0000256" key="1">
    <source>
        <dbReference type="SAM" id="MobiDB-lite"/>
    </source>
</evidence>
<dbReference type="EMBL" id="JAWQEG010000113">
    <property type="protein sequence ID" value="KAK3894385.1"/>
    <property type="molecule type" value="Genomic_DNA"/>
</dbReference>
<comment type="caution">
    <text evidence="2">The sequence shown here is derived from an EMBL/GenBank/DDBJ whole genome shotgun (WGS) entry which is preliminary data.</text>
</comment>
<feature type="compositionally biased region" description="Basic and acidic residues" evidence="1">
    <location>
        <begin position="50"/>
        <end position="66"/>
    </location>
</feature>
<feature type="compositionally biased region" description="Polar residues" evidence="1">
    <location>
        <begin position="90"/>
        <end position="99"/>
    </location>
</feature>
<feature type="compositionally biased region" description="Basic and acidic residues" evidence="1">
    <location>
        <begin position="1"/>
        <end position="13"/>
    </location>
</feature>
<protein>
    <submittedName>
        <fullName evidence="2">Uncharacterized protein</fullName>
    </submittedName>
</protein>
<keyword evidence="3" id="KW-1185">Reference proteome</keyword>
<feature type="region of interest" description="Disordered" evidence="1">
    <location>
        <begin position="1"/>
        <end position="99"/>
    </location>
</feature>
<dbReference type="AlphaFoldDB" id="A0AAE1L5R8"/>
<reference evidence="2" key="1">
    <citation type="submission" date="2023-10" db="EMBL/GenBank/DDBJ databases">
        <title>Genome assemblies of two species of porcelain crab, Petrolisthes cinctipes and Petrolisthes manimaculis (Anomura: Porcellanidae).</title>
        <authorList>
            <person name="Angst P."/>
        </authorList>
    </citation>
    <scope>NUCLEOTIDE SEQUENCE</scope>
    <source>
        <strain evidence="2">PB745_01</strain>
        <tissue evidence="2">Gill</tissue>
    </source>
</reference>
<name>A0AAE1L5R8_PETCI</name>
<sequence length="99" mass="10955">MREMNMHHHDDQAVHTGPYGVMVPPASNSGNKRTYPIRKDTDDPDSNTNEGKDHDHSGYSGVREEEGTLGTPAAAPPTPHTTRLTHIKLTLQTNSRDKK</sequence>
<evidence type="ECO:0000313" key="3">
    <source>
        <dbReference type="Proteomes" id="UP001286313"/>
    </source>
</evidence>
<gene>
    <name evidence="2" type="ORF">Pcinc_001845</name>
</gene>